<evidence type="ECO:0000256" key="6">
    <source>
        <dbReference type="ARBA" id="ARBA00023015"/>
    </source>
</evidence>
<name>A0A4V3RLL7_9CLOT</name>
<dbReference type="Gene3D" id="1.10.10.10">
    <property type="entry name" value="Winged helix-like DNA-binding domain superfamily/Winged helix DNA-binding domain"/>
    <property type="match status" value="1"/>
</dbReference>
<evidence type="ECO:0000256" key="8">
    <source>
        <dbReference type="ARBA" id="ARBA00023125"/>
    </source>
</evidence>
<dbReference type="Proteomes" id="UP000306888">
    <property type="component" value="Unassembled WGS sequence"/>
</dbReference>
<dbReference type="SUPFAM" id="SSF52172">
    <property type="entry name" value="CheY-like"/>
    <property type="match status" value="1"/>
</dbReference>
<evidence type="ECO:0000256" key="9">
    <source>
        <dbReference type="ARBA" id="ARBA00023159"/>
    </source>
</evidence>
<evidence type="ECO:0000256" key="2">
    <source>
        <dbReference type="ARBA" id="ARBA00018672"/>
    </source>
</evidence>
<evidence type="ECO:0000259" key="16">
    <source>
        <dbReference type="PROSITE" id="PS50110"/>
    </source>
</evidence>
<dbReference type="GO" id="GO:0000156">
    <property type="term" value="F:phosphorelay response regulator activity"/>
    <property type="evidence" value="ECO:0007669"/>
    <property type="project" value="TreeGrafter"/>
</dbReference>
<gene>
    <name evidence="18" type="ORF">E5347_05580</name>
</gene>
<dbReference type="InterPro" id="IPR039420">
    <property type="entry name" value="WalR-like"/>
</dbReference>
<dbReference type="InterPro" id="IPR001867">
    <property type="entry name" value="OmpR/PhoB-type_DNA-bd"/>
</dbReference>
<dbReference type="AlphaFoldDB" id="A0A4V3RLL7"/>
<keyword evidence="9" id="KW-0010">Activator</keyword>
<dbReference type="RefSeq" id="WP_136005363.1">
    <property type="nucleotide sequence ID" value="NZ_SRYR01000001.1"/>
</dbReference>
<accession>A0A4V3RLL7</accession>
<dbReference type="FunFam" id="3.40.50.2300:FF:000001">
    <property type="entry name" value="DNA-binding response regulator PhoB"/>
    <property type="match status" value="1"/>
</dbReference>
<reference evidence="18 19" key="1">
    <citation type="submission" date="2019-04" db="EMBL/GenBank/DDBJ databases">
        <title>Microbes associate with the intestines of laboratory mice.</title>
        <authorList>
            <person name="Navarre W."/>
            <person name="Wong E."/>
            <person name="Huang K."/>
            <person name="Tropini C."/>
            <person name="Ng K."/>
            <person name="Yu B."/>
        </authorList>
    </citation>
    <scope>NUCLEOTIDE SEQUENCE [LARGE SCALE GENOMIC DNA]</scope>
    <source>
        <strain evidence="18 19">NM50_B9-20</strain>
    </source>
</reference>
<evidence type="ECO:0000256" key="12">
    <source>
        <dbReference type="ARBA" id="ARBA00037471"/>
    </source>
</evidence>
<dbReference type="SMART" id="SM00448">
    <property type="entry name" value="REC"/>
    <property type="match status" value="1"/>
</dbReference>
<feature type="domain" description="Response regulatory" evidence="16">
    <location>
        <begin position="3"/>
        <end position="117"/>
    </location>
</feature>
<protein>
    <recommendedName>
        <fullName evidence="13">Heme response regulator HssR</fullName>
    </recommendedName>
    <alternativeName>
        <fullName evidence="2">Stage 0 sporulation protein A homolog</fullName>
    </alternativeName>
</protein>
<sequence>MVKVLIVEDNNKLRKLIDVYLTHNGYKTYSATDGLVALEIINNNMIDLVICDIMMPNMDGFELIEELREIYSNLPILIVTAKESKEDKILGFKLGIDDYMVKPIDLEELLMRVKALLRRANINNEHKLAIKDVVLDYDKLTVTKGDEEIELPQKEFYLLYKLLSYPNKIFTRMQLMDDIWGMDVKSDEQTVNVHIRRLREKFSHYKEFEIITVRGLGYKAVREDD</sequence>
<evidence type="ECO:0000256" key="4">
    <source>
        <dbReference type="ARBA" id="ARBA00022553"/>
    </source>
</evidence>
<dbReference type="Pfam" id="PF00486">
    <property type="entry name" value="Trans_reg_C"/>
    <property type="match status" value="1"/>
</dbReference>
<evidence type="ECO:0000259" key="17">
    <source>
        <dbReference type="PROSITE" id="PS51755"/>
    </source>
</evidence>
<evidence type="ECO:0000256" key="7">
    <source>
        <dbReference type="ARBA" id="ARBA00023026"/>
    </source>
</evidence>
<dbReference type="GO" id="GO:0032993">
    <property type="term" value="C:protein-DNA complex"/>
    <property type="evidence" value="ECO:0007669"/>
    <property type="project" value="TreeGrafter"/>
</dbReference>
<dbReference type="Gene3D" id="3.40.50.2300">
    <property type="match status" value="1"/>
</dbReference>
<dbReference type="EMBL" id="SRYR01000001">
    <property type="protein sequence ID" value="TGY44280.1"/>
    <property type="molecule type" value="Genomic_DNA"/>
</dbReference>
<evidence type="ECO:0000256" key="13">
    <source>
        <dbReference type="ARBA" id="ARBA00039976"/>
    </source>
</evidence>
<feature type="DNA-binding region" description="OmpR/PhoB-type" evidence="15">
    <location>
        <begin position="125"/>
        <end position="222"/>
    </location>
</feature>
<dbReference type="GO" id="GO:0006355">
    <property type="term" value="P:regulation of DNA-templated transcription"/>
    <property type="evidence" value="ECO:0007669"/>
    <property type="project" value="InterPro"/>
</dbReference>
<dbReference type="InterPro" id="IPR036388">
    <property type="entry name" value="WH-like_DNA-bd_sf"/>
</dbReference>
<dbReference type="PROSITE" id="PS51755">
    <property type="entry name" value="OMPR_PHOB"/>
    <property type="match status" value="1"/>
</dbReference>
<evidence type="ECO:0000313" key="19">
    <source>
        <dbReference type="Proteomes" id="UP000306888"/>
    </source>
</evidence>
<keyword evidence="6" id="KW-0805">Transcription regulation</keyword>
<dbReference type="CDD" id="cd00383">
    <property type="entry name" value="trans_reg_C"/>
    <property type="match status" value="1"/>
</dbReference>
<keyword evidence="10" id="KW-0804">Transcription</keyword>
<organism evidence="18 19">
    <name type="scientific">Clostridium sartagoforme</name>
    <dbReference type="NCBI Taxonomy" id="84031"/>
    <lineage>
        <taxon>Bacteria</taxon>
        <taxon>Bacillati</taxon>
        <taxon>Bacillota</taxon>
        <taxon>Clostridia</taxon>
        <taxon>Eubacteriales</taxon>
        <taxon>Clostridiaceae</taxon>
        <taxon>Clostridium</taxon>
    </lineage>
</organism>
<keyword evidence="7" id="KW-0843">Virulence</keyword>
<feature type="modified residue" description="4-aspartylphosphate" evidence="14">
    <location>
        <position position="52"/>
    </location>
</feature>
<comment type="caution">
    <text evidence="18">The sequence shown here is derived from an EMBL/GenBank/DDBJ whole genome shotgun (WGS) entry which is preliminary data.</text>
</comment>
<evidence type="ECO:0000256" key="11">
    <source>
        <dbReference type="ARBA" id="ARBA00024867"/>
    </source>
</evidence>
<dbReference type="InterPro" id="IPR011006">
    <property type="entry name" value="CheY-like_superfamily"/>
</dbReference>
<dbReference type="GO" id="GO:0000976">
    <property type="term" value="F:transcription cis-regulatory region binding"/>
    <property type="evidence" value="ECO:0007669"/>
    <property type="project" value="TreeGrafter"/>
</dbReference>
<proteinExistence type="predicted"/>
<evidence type="ECO:0000256" key="3">
    <source>
        <dbReference type="ARBA" id="ARBA00022490"/>
    </source>
</evidence>
<comment type="function">
    <text evidence="12">Member of the two-component regulatory system HssS/HssR involved in intracellular heme homeostasis and tempering of staphylococcal virulence. Phosphorylated HssR binds to a direct repeat sequence within hrtAB promoter and activates the expression of hrtAB, an efflux pump, in response to extracellular heme, hemin, hemoglobin or blood.</text>
</comment>
<evidence type="ECO:0000256" key="5">
    <source>
        <dbReference type="ARBA" id="ARBA00023012"/>
    </source>
</evidence>
<evidence type="ECO:0000256" key="10">
    <source>
        <dbReference type="ARBA" id="ARBA00023163"/>
    </source>
</evidence>
<dbReference type="SMART" id="SM00862">
    <property type="entry name" value="Trans_reg_C"/>
    <property type="match status" value="1"/>
</dbReference>
<feature type="domain" description="OmpR/PhoB-type" evidence="17">
    <location>
        <begin position="125"/>
        <end position="222"/>
    </location>
</feature>
<evidence type="ECO:0000256" key="15">
    <source>
        <dbReference type="PROSITE-ProRule" id="PRU01091"/>
    </source>
</evidence>
<dbReference type="OrthoDB" id="9790442at2"/>
<keyword evidence="5" id="KW-0902">Two-component regulatory system</keyword>
<dbReference type="GO" id="GO:0005829">
    <property type="term" value="C:cytosol"/>
    <property type="evidence" value="ECO:0007669"/>
    <property type="project" value="TreeGrafter"/>
</dbReference>
<dbReference type="PROSITE" id="PS50110">
    <property type="entry name" value="RESPONSE_REGULATORY"/>
    <property type="match status" value="1"/>
</dbReference>
<evidence type="ECO:0000256" key="14">
    <source>
        <dbReference type="PROSITE-ProRule" id="PRU00169"/>
    </source>
</evidence>
<dbReference type="PANTHER" id="PTHR48111:SF49">
    <property type="entry name" value="HEME RESPONSE REGULATOR HSSR"/>
    <property type="match status" value="1"/>
</dbReference>
<dbReference type="Gene3D" id="6.10.250.690">
    <property type="match status" value="1"/>
</dbReference>
<evidence type="ECO:0000256" key="1">
    <source>
        <dbReference type="ARBA" id="ARBA00004496"/>
    </source>
</evidence>
<dbReference type="InterPro" id="IPR001789">
    <property type="entry name" value="Sig_transdc_resp-reg_receiver"/>
</dbReference>
<evidence type="ECO:0000313" key="18">
    <source>
        <dbReference type="EMBL" id="TGY44280.1"/>
    </source>
</evidence>
<comment type="function">
    <text evidence="11">May play the central regulatory role in sporulation. It may be an element of the effector pathway responsible for the activation of sporulation genes in response to nutritional stress. Spo0A may act in concert with spo0H (a sigma factor) to control the expression of some genes that are critical to the sporulation process.</text>
</comment>
<dbReference type="Pfam" id="PF00072">
    <property type="entry name" value="Response_reg"/>
    <property type="match status" value="1"/>
</dbReference>
<keyword evidence="8 15" id="KW-0238">DNA-binding</keyword>
<keyword evidence="4 14" id="KW-0597">Phosphoprotein</keyword>
<keyword evidence="3" id="KW-0963">Cytoplasm</keyword>
<dbReference type="PANTHER" id="PTHR48111">
    <property type="entry name" value="REGULATOR OF RPOS"/>
    <property type="match status" value="1"/>
</dbReference>
<keyword evidence="19" id="KW-1185">Reference proteome</keyword>
<comment type="subcellular location">
    <subcellularLocation>
        <location evidence="1">Cytoplasm</location>
    </subcellularLocation>
</comment>
<dbReference type="CDD" id="cd17574">
    <property type="entry name" value="REC_OmpR"/>
    <property type="match status" value="1"/>
</dbReference>